<sequence>MTTRWTSKIVRGIHVRLLVPAMFCISFFSFIVTHFFGLPYLSKHRISTKSENIVLPAIQQYNHLYLRSRVSSDEQKPLTHRITDNITNENIYSEFTVGATTVDSKNKIKGLCPFVSPLLVGLTDMSVIASNSRKENKYAFTSRMSIMGLKTGGKYKPDNCISRNNVALIIPYRQRKFHLKIFLRYMHPFLQRQQLQYVVFIVEQSNGSEFNRGMLMNIGYQEALKQGSFQCFIFHDIDLLPEDDRNPYTCPENGRPRQMAYSIDIYDYRPTPKQHLGGVSAFTVTDFQLINGFSNVFWGWGSEDDDLYRRVVHHNLTVTRITDNESAFANIVRYRMIDHRKEKSNPDRNWLLEGWKHRLINDGLNNLSYKTLHVLLTPLFTHITVDIQQTSQTSANKRWT</sequence>
<evidence type="ECO:0000256" key="9">
    <source>
        <dbReference type="ARBA" id="ARBA00023136"/>
    </source>
</evidence>
<dbReference type="UniPathway" id="UPA00378"/>
<comment type="pathway">
    <text evidence="2 11">Protein modification; protein glycosylation.</text>
</comment>
<dbReference type="EMBL" id="GDIQ01048078">
    <property type="protein sequence ID" value="JAN46659.1"/>
    <property type="molecule type" value="Transcribed_RNA"/>
</dbReference>
<keyword evidence="10 11" id="KW-0325">Glycoprotein</keyword>
<dbReference type="GO" id="GO:0016020">
    <property type="term" value="C:membrane"/>
    <property type="evidence" value="ECO:0007669"/>
    <property type="project" value="UniProtKB-SubCell"/>
</dbReference>
<reference evidence="12" key="1">
    <citation type="submission" date="2015-10" db="EMBL/GenBank/DDBJ databases">
        <title>EvidentialGene: Evidence-directed Construction of Complete mRNA Transcriptomes without Genomes.</title>
        <authorList>
            <person name="Gilbert D.G."/>
        </authorList>
    </citation>
    <scope>NUCLEOTIDE SEQUENCE</scope>
</reference>
<evidence type="ECO:0000256" key="4">
    <source>
        <dbReference type="ARBA" id="ARBA00022676"/>
    </source>
</evidence>
<dbReference type="AlphaFoldDB" id="A0A0N8BQ41"/>
<keyword evidence="8 11" id="KW-1133">Transmembrane helix</keyword>
<evidence type="ECO:0000256" key="6">
    <source>
        <dbReference type="ARBA" id="ARBA00022692"/>
    </source>
</evidence>
<keyword evidence="11" id="KW-0464">Manganese</keyword>
<protein>
    <recommendedName>
        <fullName evidence="11">Beta-1,4-N-acetylgalactosaminyltransferase</fullName>
        <ecNumber evidence="11">2.4.1.-</ecNumber>
    </recommendedName>
    <alternativeName>
        <fullName evidence="11">Beta-4-GalNAcT</fullName>
    </alternativeName>
</protein>
<dbReference type="PANTHER" id="PTHR19300:SF57">
    <property type="entry name" value="BETA-1,4-N-ACETYLGALACTOSAMINYLTRANSFERASE"/>
    <property type="match status" value="1"/>
</dbReference>
<feature type="transmembrane region" description="Helical" evidence="11">
    <location>
        <begin position="21"/>
        <end position="41"/>
    </location>
</feature>
<accession>A0A0N8BQ41</accession>
<dbReference type="GO" id="GO:0006688">
    <property type="term" value="P:glycosphingolipid biosynthetic process"/>
    <property type="evidence" value="ECO:0007669"/>
    <property type="project" value="TreeGrafter"/>
</dbReference>
<evidence type="ECO:0000256" key="11">
    <source>
        <dbReference type="RuleBase" id="RU368121"/>
    </source>
</evidence>
<evidence type="ECO:0000256" key="5">
    <source>
        <dbReference type="ARBA" id="ARBA00022679"/>
    </source>
</evidence>
<keyword evidence="4 11" id="KW-0328">Glycosyltransferase</keyword>
<dbReference type="OrthoDB" id="10038994at2759"/>
<dbReference type="Gene3D" id="3.90.550.10">
    <property type="entry name" value="Spore Coat Polysaccharide Biosynthesis Protein SpsA, Chain A"/>
    <property type="match status" value="1"/>
</dbReference>
<evidence type="ECO:0000256" key="2">
    <source>
        <dbReference type="ARBA" id="ARBA00004922"/>
    </source>
</evidence>
<dbReference type="Pfam" id="PF13733">
    <property type="entry name" value="Glyco_transf_7N"/>
    <property type="match status" value="1"/>
</dbReference>
<dbReference type="InterPro" id="IPR027791">
    <property type="entry name" value="Galactosyl_T_C"/>
</dbReference>
<dbReference type="GO" id="GO:0046872">
    <property type="term" value="F:metal ion binding"/>
    <property type="evidence" value="ECO:0007669"/>
    <property type="project" value="UniProtKB-UniRule"/>
</dbReference>
<comment type="function">
    <text evidence="11">Catalyzes the transfer of galactose onto proteins or lipids.</text>
</comment>
<comment type="similarity">
    <text evidence="3 11">Belongs to the glycosyltransferase 7 family.</text>
</comment>
<keyword evidence="9 11" id="KW-0472">Membrane</keyword>
<evidence type="ECO:0000313" key="12">
    <source>
        <dbReference type="EMBL" id="JAN46659.1"/>
    </source>
</evidence>
<keyword evidence="5 11" id="KW-0808">Transferase</keyword>
<comment type="cofactor">
    <cofactor evidence="11">
        <name>Mn(2+)</name>
        <dbReference type="ChEBI" id="CHEBI:29035"/>
    </cofactor>
</comment>
<dbReference type="InterPro" id="IPR003859">
    <property type="entry name" value="Galactosyl_T"/>
</dbReference>
<evidence type="ECO:0000256" key="8">
    <source>
        <dbReference type="ARBA" id="ARBA00022989"/>
    </source>
</evidence>
<organism evidence="12">
    <name type="scientific">Daphnia magna</name>
    <dbReference type="NCBI Taxonomy" id="35525"/>
    <lineage>
        <taxon>Eukaryota</taxon>
        <taxon>Metazoa</taxon>
        <taxon>Ecdysozoa</taxon>
        <taxon>Arthropoda</taxon>
        <taxon>Crustacea</taxon>
        <taxon>Branchiopoda</taxon>
        <taxon>Diplostraca</taxon>
        <taxon>Cladocera</taxon>
        <taxon>Anomopoda</taxon>
        <taxon>Daphniidae</taxon>
        <taxon>Daphnia</taxon>
    </lineage>
</organism>
<dbReference type="PANTHER" id="PTHR19300">
    <property type="entry name" value="BETA-1,4-GALACTOSYLTRANSFERASE"/>
    <property type="match status" value="1"/>
</dbReference>
<keyword evidence="7 11" id="KW-0735">Signal-anchor</keyword>
<dbReference type="InterPro" id="IPR029044">
    <property type="entry name" value="Nucleotide-diphossugar_trans"/>
</dbReference>
<dbReference type="GO" id="GO:0005975">
    <property type="term" value="P:carbohydrate metabolic process"/>
    <property type="evidence" value="ECO:0007669"/>
    <property type="project" value="InterPro"/>
</dbReference>
<dbReference type="Pfam" id="PF02709">
    <property type="entry name" value="Glyco_transf_7C"/>
    <property type="match status" value="1"/>
</dbReference>
<evidence type="ECO:0000256" key="3">
    <source>
        <dbReference type="ARBA" id="ARBA00005735"/>
    </source>
</evidence>
<dbReference type="PRINTS" id="PR02050">
    <property type="entry name" value="B14GALTRFASE"/>
</dbReference>
<dbReference type="SUPFAM" id="SSF53448">
    <property type="entry name" value="Nucleotide-diphospho-sugar transferases"/>
    <property type="match status" value="1"/>
</dbReference>
<evidence type="ECO:0000256" key="7">
    <source>
        <dbReference type="ARBA" id="ARBA00022968"/>
    </source>
</evidence>
<dbReference type="InterPro" id="IPR027995">
    <property type="entry name" value="Galactosyl_T_N"/>
</dbReference>
<name>A0A0N8BQ41_9CRUS</name>
<dbReference type="GO" id="GO:0008378">
    <property type="term" value="F:galactosyltransferase activity"/>
    <property type="evidence" value="ECO:0007669"/>
    <property type="project" value="TreeGrafter"/>
</dbReference>
<comment type="subcellular location">
    <subcellularLocation>
        <location evidence="1 11">Membrane</location>
        <topology evidence="1 11">Single-pass type II membrane protein</topology>
    </subcellularLocation>
</comment>
<evidence type="ECO:0000256" key="10">
    <source>
        <dbReference type="ARBA" id="ARBA00023180"/>
    </source>
</evidence>
<keyword evidence="11" id="KW-0479">Metal-binding</keyword>
<dbReference type="GO" id="GO:0033842">
    <property type="term" value="F:N-acetyl-beta-glucosaminyl-derivative 4-beta-N-acetylgalactosaminyltransferase activity"/>
    <property type="evidence" value="ECO:0007669"/>
    <property type="project" value="TreeGrafter"/>
</dbReference>
<proteinExistence type="inferred from homology"/>
<keyword evidence="6 11" id="KW-0812">Transmembrane</keyword>
<dbReference type="GO" id="GO:0005794">
    <property type="term" value="C:Golgi apparatus"/>
    <property type="evidence" value="ECO:0007669"/>
    <property type="project" value="TreeGrafter"/>
</dbReference>
<evidence type="ECO:0000256" key="1">
    <source>
        <dbReference type="ARBA" id="ARBA00004606"/>
    </source>
</evidence>
<dbReference type="EC" id="2.4.1.-" evidence="11"/>
<dbReference type="CDD" id="cd00899">
    <property type="entry name" value="b4GalT"/>
    <property type="match status" value="1"/>
</dbReference>